<dbReference type="EMBL" id="BMKI01000018">
    <property type="protein sequence ID" value="GGD04470.1"/>
    <property type="molecule type" value="Genomic_DNA"/>
</dbReference>
<dbReference type="Proteomes" id="UP000630615">
    <property type="component" value="Unassembled WGS sequence"/>
</dbReference>
<accession>A0ABQ1PVR2</accession>
<gene>
    <name evidence="1" type="ORF">GCM10011573_37470</name>
</gene>
<organism evidence="1 2">
    <name type="scientific">Enterococcus wangshanyuanii</name>
    <dbReference type="NCBI Taxonomy" id="2005703"/>
    <lineage>
        <taxon>Bacteria</taxon>
        <taxon>Bacillati</taxon>
        <taxon>Bacillota</taxon>
        <taxon>Bacilli</taxon>
        <taxon>Lactobacillales</taxon>
        <taxon>Enterococcaceae</taxon>
        <taxon>Enterococcus</taxon>
    </lineage>
</organism>
<protein>
    <submittedName>
        <fullName evidence="1">Uncharacterized protein</fullName>
    </submittedName>
</protein>
<name>A0ABQ1PVR2_9ENTE</name>
<evidence type="ECO:0000313" key="2">
    <source>
        <dbReference type="Proteomes" id="UP000630615"/>
    </source>
</evidence>
<reference evidence="2" key="1">
    <citation type="journal article" date="2019" name="Int. J. Syst. Evol. Microbiol.">
        <title>The Global Catalogue of Microorganisms (GCM) 10K type strain sequencing project: providing services to taxonomists for standard genome sequencing and annotation.</title>
        <authorList>
            <consortium name="The Broad Institute Genomics Platform"/>
            <consortium name="The Broad Institute Genome Sequencing Center for Infectious Disease"/>
            <person name="Wu L."/>
            <person name="Ma J."/>
        </authorList>
    </citation>
    <scope>NUCLEOTIDE SEQUENCE [LARGE SCALE GENOMIC DNA]</scope>
    <source>
        <strain evidence="2">CGMCC 1.15942</strain>
    </source>
</reference>
<keyword evidence="2" id="KW-1185">Reference proteome</keyword>
<evidence type="ECO:0000313" key="1">
    <source>
        <dbReference type="EMBL" id="GGD04470.1"/>
    </source>
</evidence>
<sequence>MLLSDKLKQVCFTEIEDPMKYFDQLALEAKELESISSIHSILIEELG</sequence>
<dbReference type="RefSeq" id="WP_157894346.1">
    <property type="nucleotide sequence ID" value="NZ_BMKI01000018.1"/>
</dbReference>
<proteinExistence type="predicted"/>
<comment type="caution">
    <text evidence="1">The sequence shown here is derived from an EMBL/GenBank/DDBJ whole genome shotgun (WGS) entry which is preliminary data.</text>
</comment>